<feature type="compositionally biased region" description="Polar residues" evidence="1">
    <location>
        <begin position="1"/>
        <end position="10"/>
    </location>
</feature>
<dbReference type="KEGG" id="bgh:BDBG_01434"/>
<feature type="region of interest" description="Disordered" evidence="1">
    <location>
        <begin position="175"/>
        <end position="195"/>
    </location>
</feature>
<organism evidence="2 3">
    <name type="scientific">Blastomyces gilchristii (strain SLH14081)</name>
    <name type="common">Blastomyces dermatitidis</name>
    <dbReference type="NCBI Taxonomy" id="559298"/>
    <lineage>
        <taxon>Eukaryota</taxon>
        <taxon>Fungi</taxon>
        <taxon>Dikarya</taxon>
        <taxon>Ascomycota</taxon>
        <taxon>Pezizomycotina</taxon>
        <taxon>Eurotiomycetes</taxon>
        <taxon>Eurotiomycetidae</taxon>
        <taxon>Onygenales</taxon>
        <taxon>Ajellomycetaceae</taxon>
        <taxon>Blastomyces</taxon>
    </lineage>
</organism>
<evidence type="ECO:0000313" key="2">
    <source>
        <dbReference type="EMBL" id="OAT04961.1"/>
    </source>
</evidence>
<keyword evidence="3" id="KW-1185">Reference proteome</keyword>
<feature type="compositionally biased region" description="Basic residues" evidence="1">
    <location>
        <begin position="186"/>
        <end position="195"/>
    </location>
</feature>
<dbReference type="GeneID" id="8510454"/>
<dbReference type="STRING" id="559298.A0A179UD36"/>
<dbReference type="VEuPathDB" id="FungiDB:BDBG_01434"/>
<evidence type="ECO:0000256" key="1">
    <source>
        <dbReference type="SAM" id="MobiDB-lite"/>
    </source>
</evidence>
<feature type="region of interest" description="Disordered" evidence="1">
    <location>
        <begin position="1"/>
        <end position="26"/>
    </location>
</feature>
<name>A0A179UD36_BLAGS</name>
<dbReference type="RefSeq" id="XP_002628526.1">
    <property type="nucleotide sequence ID" value="XM_002628480.1"/>
</dbReference>
<evidence type="ECO:0000313" key="3">
    <source>
        <dbReference type="Proteomes" id="UP000002038"/>
    </source>
</evidence>
<sequence length="195" mass="21804">MASTSYTTPAAHSHASGPWDTSARSATDPLKDEVKLQFGGGVCWLCEGPYPSLIQVEVAHNVHASIEATVAHRWQAMGILPQVFYRAHLKHMMRLCITCHGYDDPYPIWAILPETGNELVSIPQAVPRISTDSSFEGASRLPFPPMVREPIVEDHELIIDAGMPPEVRNQINDLMQLGSRPDPTPRRRRQKEVKY</sequence>
<reference evidence="3" key="1">
    <citation type="journal article" date="2015" name="PLoS Genet.">
        <title>The dynamic genome and transcriptome of the human fungal pathogen Blastomyces and close relative Emmonsia.</title>
        <authorList>
            <person name="Munoz J.F."/>
            <person name="Gauthier G.M."/>
            <person name="Desjardins C.A."/>
            <person name="Gallo J.E."/>
            <person name="Holder J."/>
            <person name="Sullivan T.D."/>
            <person name="Marty A.J."/>
            <person name="Carmen J.C."/>
            <person name="Chen Z."/>
            <person name="Ding L."/>
            <person name="Gujja S."/>
            <person name="Magrini V."/>
            <person name="Misas E."/>
            <person name="Mitreva M."/>
            <person name="Priest M."/>
            <person name="Saif S."/>
            <person name="Whiston E.A."/>
            <person name="Young S."/>
            <person name="Zeng Q."/>
            <person name="Goldman W.E."/>
            <person name="Mardis E.R."/>
            <person name="Taylor J.W."/>
            <person name="McEwen J.G."/>
            <person name="Clay O.K."/>
            <person name="Klein B.S."/>
            <person name="Cuomo C.A."/>
        </authorList>
    </citation>
    <scope>NUCLEOTIDE SEQUENCE [LARGE SCALE GENOMIC DNA]</scope>
    <source>
        <strain evidence="3">SLH14081</strain>
    </source>
</reference>
<accession>A0A179UD36</accession>
<proteinExistence type="predicted"/>
<protein>
    <submittedName>
        <fullName evidence="2">Uncharacterized protein</fullName>
    </submittedName>
</protein>
<dbReference type="Proteomes" id="UP000002038">
    <property type="component" value="Unassembled WGS sequence"/>
</dbReference>
<gene>
    <name evidence="2" type="ORF">BDBG_01434</name>
</gene>
<dbReference type="AlphaFoldDB" id="A0A179UD36"/>
<dbReference type="EMBL" id="GG657449">
    <property type="protein sequence ID" value="OAT04961.1"/>
    <property type="molecule type" value="Genomic_DNA"/>
</dbReference>
<dbReference type="OrthoDB" id="5357295at2759"/>